<dbReference type="AlphaFoldDB" id="A0A1Y1VQD9"/>
<gene>
    <name evidence="1" type="ORF">DL89DRAFT_298357</name>
</gene>
<reference evidence="1 2" key="1">
    <citation type="submission" date="2016-07" db="EMBL/GenBank/DDBJ databases">
        <title>Pervasive Adenine N6-methylation of Active Genes in Fungi.</title>
        <authorList>
            <consortium name="DOE Joint Genome Institute"/>
            <person name="Mondo S.J."/>
            <person name="Dannebaum R.O."/>
            <person name="Kuo R.C."/>
            <person name="Labutti K."/>
            <person name="Haridas S."/>
            <person name="Kuo A."/>
            <person name="Salamov A."/>
            <person name="Ahrendt S.R."/>
            <person name="Lipzen A."/>
            <person name="Sullivan W."/>
            <person name="Andreopoulos W.B."/>
            <person name="Clum A."/>
            <person name="Lindquist E."/>
            <person name="Daum C."/>
            <person name="Ramamoorthy G.K."/>
            <person name="Gryganskyi A."/>
            <person name="Culley D."/>
            <person name="Magnuson J.K."/>
            <person name="James T.Y."/>
            <person name="O'Malley M.A."/>
            <person name="Stajich J.E."/>
            <person name="Spatafora J.W."/>
            <person name="Visel A."/>
            <person name="Grigoriev I.V."/>
        </authorList>
    </citation>
    <scope>NUCLEOTIDE SEQUENCE [LARGE SCALE GENOMIC DNA]</scope>
    <source>
        <strain evidence="1 2">ATCC 12442</strain>
    </source>
</reference>
<organism evidence="1 2">
    <name type="scientific">Linderina pennispora</name>
    <dbReference type="NCBI Taxonomy" id="61395"/>
    <lineage>
        <taxon>Eukaryota</taxon>
        <taxon>Fungi</taxon>
        <taxon>Fungi incertae sedis</taxon>
        <taxon>Zoopagomycota</taxon>
        <taxon>Kickxellomycotina</taxon>
        <taxon>Kickxellomycetes</taxon>
        <taxon>Kickxellales</taxon>
        <taxon>Kickxellaceae</taxon>
        <taxon>Linderina</taxon>
    </lineage>
</organism>
<keyword evidence="2" id="KW-1185">Reference proteome</keyword>
<protein>
    <submittedName>
        <fullName evidence="1">Uncharacterized protein</fullName>
    </submittedName>
</protein>
<evidence type="ECO:0000313" key="1">
    <source>
        <dbReference type="EMBL" id="ORX63521.1"/>
    </source>
</evidence>
<name>A0A1Y1VQD9_9FUNG</name>
<dbReference type="EMBL" id="MCFD01000190">
    <property type="protein sequence ID" value="ORX63521.1"/>
    <property type="molecule type" value="Genomic_DNA"/>
</dbReference>
<sequence length="509" mass="58193">MRPETPNLDFLRDFLRNFDTDFAVIHPLDPDDVKKKKLEAACKKSHYETSTVADYLPFAKFYQDYPALHSHLPEFVKKVPLILECQVKCSCTDTTCKKSHGRVWKSNIEELETCGLLSSVSELRIVLYNDCPKDLHLDKAIQELGIPRGAIASTKLIRFLGRGLFYAGKRQESQDAEMEAIRTAQLILEHCPHARELWYHPDRYLVLDLKLVPEFVHLPPIPTDSMSHLELSRISNGINWGLFKTGPDRRVHFPNLQTLVMRFKEPEKGLLQSSLDVSRVVIPSTVGVTVTGIAHSRNAIWEYFKKGCRQLSLVESTLEFRDIDVYNLQCSKHFQLKLIPEEGDSSKPLPFVGLRNFFGHRNTVIRRMSVTGIEFMLPLTVKFHNMENLHLSLGIADSNIILNLAHSLTRLKILRIRCFSMYCNDLNHHGRGVYFANEDHELCIIAAHARDIPMIASKNLQCLHLYSHMAIDPNRFIKLMARFPNLAEIQVNAHKTLHPTSSSGFAEHG</sequence>
<dbReference type="Proteomes" id="UP000193922">
    <property type="component" value="Unassembled WGS sequence"/>
</dbReference>
<comment type="caution">
    <text evidence="1">The sequence shown here is derived from an EMBL/GenBank/DDBJ whole genome shotgun (WGS) entry which is preliminary data.</text>
</comment>
<accession>A0A1Y1VQD9</accession>
<proteinExistence type="predicted"/>
<evidence type="ECO:0000313" key="2">
    <source>
        <dbReference type="Proteomes" id="UP000193922"/>
    </source>
</evidence>
<dbReference type="RefSeq" id="XP_040738971.1">
    <property type="nucleotide sequence ID" value="XM_040890788.1"/>
</dbReference>
<dbReference type="GeneID" id="63807436"/>